<feature type="modified residue" description="4-aspartylphosphate" evidence="6">
    <location>
        <position position="51"/>
    </location>
</feature>
<organism evidence="11 12">
    <name type="scientific">Streptomyces sviceus (strain ATCC 29083 / DSM 924 / JCM 4929 / NBRC 13980 / NCIMB 11184 / NRRL 5439 / UC 5370)</name>
    <dbReference type="NCBI Taxonomy" id="463191"/>
    <lineage>
        <taxon>Bacteria</taxon>
        <taxon>Bacillati</taxon>
        <taxon>Actinomycetota</taxon>
        <taxon>Actinomycetes</taxon>
        <taxon>Kitasatosporales</taxon>
        <taxon>Streptomycetaceae</taxon>
        <taxon>Streptomyces</taxon>
    </lineage>
</organism>
<dbReference type="Proteomes" id="UP000002785">
    <property type="component" value="Chromosome"/>
</dbReference>
<evidence type="ECO:0000256" key="4">
    <source>
        <dbReference type="ARBA" id="ARBA00023163"/>
    </source>
</evidence>
<dbReference type="AlphaFoldDB" id="B5HT18"/>
<keyword evidence="4" id="KW-0804">Transcription</keyword>
<dbReference type="GO" id="GO:0005829">
    <property type="term" value="C:cytosol"/>
    <property type="evidence" value="ECO:0007669"/>
    <property type="project" value="TreeGrafter"/>
</dbReference>
<dbReference type="InterPro" id="IPR016032">
    <property type="entry name" value="Sig_transdc_resp-reg_C-effctor"/>
</dbReference>
<dbReference type="GO" id="GO:0032993">
    <property type="term" value="C:protein-DNA complex"/>
    <property type="evidence" value="ECO:0007669"/>
    <property type="project" value="TreeGrafter"/>
</dbReference>
<keyword evidence="3 7" id="KW-0238">DNA-binding</keyword>
<dbReference type="Pfam" id="PF00072">
    <property type="entry name" value="Response_reg"/>
    <property type="match status" value="1"/>
</dbReference>
<dbReference type="GO" id="GO:0000976">
    <property type="term" value="F:transcription cis-regulatory region binding"/>
    <property type="evidence" value="ECO:0007669"/>
    <property type="project" value="TreeGrafter"/>
</dbReference>
<reference evidence="11" key="1">
    <citation type="submission" date="2009-10" db="EMBL/GenBank/DDBJ databases">
        <title>The genome sequence of Streptomyces sviceus strain ATCC 29083.</title>
        <authorList>
            <consortium name="The Broad Institute Genome Sequencing Platform"/>
            <consortium name="Broad Institute Microbial Sequencing Center"/>
            <person name="Fischbach M."/>
            <person name="Godfrey P."/>
            <person name="Ward D."/>
            <person name="Young S."/>
            <person name="Zeng Q."/>
            <person name="Koehrsen M."/>
            <person name="Alvarado L."/>
            <person name="Berlin A.M."/>
            <person name="Bochicchio J."/>
            <person name="Borenstein D."/>
            <person name="Chapman S.B."/>
            <person name="Chen Z."/>
            <person name="Engels R."/>
            <person name="Freedman E."/>
            <person name="Gellesch M."/>
            <person name="Goldberg J."/>
            <person name="Griggs A."/>
            <person name="Gujja S."/>
            <person name="Heilman E.R."/>
            <person name="Heiman D.I."/>
            <person name="Hepburn T.A."/>
            <person name="Howarth C."/>
            <person name="Jen D."/>
            <person name="Larson L."/>
            <person name="Lewis B."/>
            <person name="Mehta T."/>
            <person name="Park D."/>
            <person name="Pearson M."/>
            <person name="Richards J."/>
            <person name="Roberts A."/>
            <person name="Saif S."/>
            <person name="Shea T.D."/>
            <person name="Shenoy N."/>
            <person name="Sisk P."/>
            <person name="Stolte C."/>
            <person name="Sykes S.N."/>
            <person name="Thomson T."/>
            <person name="Walk T."/>
            <person name="White J."/>
            <person name="Yandava C."/>
            <person name="Straight P."/>
            <person name="Clardy J."/>
            <person name="Hung D."/>
            <person name="Kolter R."/>
            <person name="Mekalanos J."/>
            <person name="Walker S."/>
            <person name="Walsh C.T."/>
            <person name="Wieland-Brown L.C."/>
            <person name="Haas B."/>
            <person name="Nusbaum C."/>
            <person name="Birren B."/>
        </authorList>
    </citation>
    <scope>NUCLEOTIDE SEQUENCE [LARGE SCALE GENOMIC DNA]</scope>
    <source>
        <strain evidence="11">ATCC 29083</strain>
    </source>
</reference>
<dbReference type="Pfam" id="PF00486">
    <property type="entry name" value="Trans_reg_C"/>
    <property type="match status" value="1"/>
</dbReference>
<dbReference type="PANTHER" id="PTHR48111">
    <property type="entry name" value="REGULATOR OF RPOS"/>
    <property type="match status" value="1"/>
</dbReference>
<evidence type="ECO:0000256" key="6">
    <source>
        <dbReference type="PROSITE-ProRule" id="PRU00169"/>
    </source>
</evidence>
<evidence type="ECO:0000256" key="5">
    <source>
        <dbReference type="ARBA" id="ARBA00041201"/>
    </source>
</evidence>
<dbReference type="HOGENOM" id="CLU_000445_30_4_11"/>
<dbReference type="GO" id="GO:0000156">
    <property type="term" value="F:phosphorelay response regulator activity"/>
    <property type="evidence" value="ECO:0007669"/>
    <property type="project" value="TreeGrafter"/>
</dbReference>
<dbReference type="SMART" id="SM00448">
    <property type="entry name" value="REC"/>
    <property type="match status" value="1"/>
</dbReference>
<evidence type="ECO:0000256" key="8">
    <source>
        <dbReference type="SAM" id="MobiDB-lite"/>
    </source>
</evidence>
<dbReference type="SUPFAM" id="SSF46894">
    <property type="entry name" value="C-terminal effector domain of the bipartite response regulators"/>
    <property type="match status" value="1"/>
</dbReference>
<feature type="domain" description="OmpR/PhoB-type" evidence="10">
    <location>
        <begin position="124"/>
        <end position="218"/>
    </location>
</feature>
<dbReference type="SUPFAM" id="SSF52172">
    <property type="entry name" value="CheY-like"/>
    <property type="match status" value="1"/>
</dbReference>
<dbReference type="InterPro" id="IPR039420">
    <property type="entry name" value="WalR-like"/>
</dbReference>
<dbReference type="InterPro" id="IPR011006">
    <property type="entry name" value="CheY-like_superfamily"/>
</dbReference>
<gene>
    <name evidence="11" type="ORF">SSEG_02735</name>
</gene>
<evidence type="ECO:0000259" key="9">
    <source>
        <dbReference type="PROSITE" id="PS50110"/>
    </source>
</evidence>
<evidence type="ECO:0000256" key="3">
    <source>
        <dbReference type="ARBA" id="ARBA00023125"/>
    </source>
</evidence>
<dbReference type="GO" id="GO:0006355">
    <property type="term" value="P:regulation of DNA-templated transcription"/>
    <property type="evidence" value="ECO:0007669"/>
    <property type="project" value="InterPro"/>
</dbReference>
<dbReference type="InterPro" id="IPR036388">
    <property type="entry name" value="WH-like_DNA-bd_sf"/>
</dbReference>
<dbReference type="SMART" id="SM00862">
    <property type="entry name" value="Trans_reg_C"/>
    <property type="match status" value="1"/>
</dbReference>
<dbReference type="Gene3D" id="1.10.10.10">
    <property type="entry name" value="Winged helix-like DNA-binding domain superfamily/Winged helix DNA-binding domain"/>
    <property type="match status" value="1"/>
</dbReference>
<dbReference type="CDD" id="cd00383">
    <property type="entry name" value="trans_reg_C"/>
    <property type="match status" value="1"/>
</dbReference>
<protein>
    <recommendedName>
        <fullName evidence="5">Sensory transduction protein RegX3</fullName>
    </recommendedName>
</protein>
<keyword evidence="1 6" id="KW-0597">Phosphoprotein</keyword>
<dbReference type="PANTHER" id="PTHR48111:SF72">
    <property type="entry name" value="SENSORY TRANSDUCTION PROTEIN REGX3"/>
    <property type="match status" value="1"/>
</dbReference>
<dbReference type="PROSITE" id="PS51755">
    <property type="entry name" value="OMPR_PHOB"/>
    <property type="match status" value="1"/>
</dbReference>
<feature type="DNA-binding region" description="OmpR/PhoB-type" evidence="7">
    <location>
        <begin position="124"/>
        <end position="218"/>
    </location>
</feature>
<evidence type="ECO:0000259" key="10">
    <source>
        <dbReference type="PROSITE" id="PS51755"/>
    </source>
</evidence>
<dbReference type="InterPro" id="IPR001789">
    <property type="entry name" value="Sig_transdc_resp-reg_receiver"/>
</dbReference>
<evidence type="ECO:0000313" key="11">
    <source>
        <dbReference type="EMBL" id="EDY55973.1"/>
    </source>
</evidence>
<proteinExistence type="predicted"/>
<feature type="region of interest" description="Disordered" evidence="8">
    <location>
        <begin position="217"/>
        <end position="246"/>
    </location>
</feature>
<name>B5HT18_STRX2</name>
<dbReference type="Gene3D" id="3.40.50.2300">
    <property type="match status" value="1"/>
</dbReference>
<dbReference type="eggNOG" id="COG0745">
    <property type="taxonomic scope" value="Bacteria"/>
</dbReference>
<evidence type="ECO:0000313" key="12">
    <source>
        <dbReference type="Proteomes" id="UP000002785"/>
    </source>
</evidence>
<accession>B5HT18</accession>
<evidence type="ECO:0000256" key="1">
    <source>
        <dbReference type="ARBA" id="ARBA00022553"/>
    </source>
</evidence>
<dbReference type="EMBL" id="CM000951">
    <property type="protein sequence ID" value="EDY55973.1"/>
    <property type="molecule type" value="Genomic_DNA"/>
</dbReference>
<keyword evidence="12" id="KW-1185">Reference proteome</keyword>
<evidence type="ECO:0000256" key="2">
    <source>
        <dbReference type="ARBA" id="ARBA00023015"/>
    </source>
</evidence>
<dbReference type="InterPro" id="IPR001867">
    <property type="entry name" value="OmpR/PhoB-type_DNA-bd"/>
</dbReference>
<feature type="domain" description="Response regulatory" evidence="9">
    <location>
        <begin position="4"/>
        <end position="115"/>
    </location>
</feature>
<keyword evidence="2" id="KW-0805">Transcription regulation</keyword>
<dbReference type="Gene3D" id="6.10.250.690">
    <property type="match status" value="1"/>
</dbReference>
<evidence type="ECO:0000256" key="7">
    <source>
        <dbReference type="PROSITE-ProRule" id="PRU01091"/>
    </source>
</evidence>
<dbReference type="PROSITE" id="PS50110">
    <property type="entry name" value="RESPONSE_REGULATORY"/>
    <property type="match status" value="1"/>
</dbReference>
<sequence length="246" mass="26452">MHMRVLVIDPDDGTAEPLVCRLVRNGHQVRRARTGRAGLQACEQAEVVLLDLELPDLDGLQVCTEIRARGNTPLITFTSRDTELDRVLSLRSGADDCLVKPYGFRELIARMNAVARRVTTGGGPVGVSCGALRLDPGAREARLGERSLELTRKEFDILLLLASAPETVISRRDLIAAVWADEWAISTRTVDTHVSALRAKLGEGWITTVRGVGYRLEDTSRAAPPPGPAGTGGTGARPEPVDGMAG</sequence>